<name>A0A8J3GLJ3_9HYPH</name>
<dbReference type="GO" id="GO:0010181">
    <property type="term" value="F:FMN binding"/>
    <property type="evidence" value="ECO:0007669"/>
    <property type="project" value="InterPro"/>
</dbReference>
<dbReference type="GO" id="GO:0050661">
    <property type="term" value="F:NADP binding"/>
    <property type="evidence" value="ECO:0007669"/>
    <property type="project" value="InterPro"/>
</dbReference>
<sequence length="373" mass="40159">MTKLFEPYSLADLTLKNRFVVAPMCQYSAQHGMPNDWHFVHLGRFALGGYALVIAEASAVSPKGRITYADTGIWNDEQAAEWKRITTFLHANGAAAGIQLAHAGRKASTALPWRKGFDETAEEKQIYAFEDWTPEAPSPQAHGPDFVEPSELSVEAIAQLVQDFADAAKRSDEAGFDVVEIHGAHGYLINQFLSPVANHRTDAYGGSFENRMRFPLEVVKAVRAVWPKSKPLFLRVSATDALPEGLTPDHVAEFAKQAHAAGVDMVHCSSGGFAGASITAAPNYQVPLAAAIKQKAGVPTTAVGLIVTPEDAAQIIDNGDADLVAMARGALDDPNFPLHARRALGETKGGDYSAWPRQEGYAVRGMDKVLGRA</sequence>
<evidence type="ECO:0000259" key="6">
    <source>
        <dbReference type="Pfam" id="PF00724"/>
    </source>
</evidence>
<dbReference type="InterPro" id="IPR001155">
    <property type="entry name" value="OxRdtase_FMN_N"/>
</dbReference>
<evidence type="ECO:0000256" key="1">
    <source>
        <dbReference type="ARBA" id="ARBA00001917"/>
    </source>
</evidence>
<evidence type="ECO:0000256" key="3">
    <source>
        <dbReference type="ARBA" id="ARBA00022643"/>
    </source>
</evidence>
<dbReference type="EMBL" id="BMZQ01000002">
    <property type="protein sequence ID" value="GHD18554.1"/>
    <property type="molecule type" value="Genomic_DNA"/>
</dbReference>
<comment type="cofactor">
    <cofactor evidence="1">
        <name>FMN</name>
        <dbReference type="ChEBI" id="CHEBI:58210"/>
    </cofactor>
</comment>
<dbReference type="Gene3D" id="3.20.20.70">
    <property type="entry name" value="Aldolase class I"/>
    <property type="match status" value="1"/>
</dbReference>
<dbReference type="InterPro" id="IPR044152">
    <property type="entry name" value="YqjM-like"/>
</dbReference>
<keyword evidence="5" id="KW-0560">Oxidoreductase</keyword>
<organism evidence="7 8">
    <name type="scientific">Tianweitania populi</name>
    <dbReference type="NCBI Taxonomy" id="1607949"/>
    <lineage>
        <taxon>Bacteria</taxon>
        <taxon>Pseudomonadati</taxon>
        <taxon>Pseudomonadota</taxon>
        <taxon>Alphaproteobacteria</taxon>
        <taxon>Hyphomicrobiales</taxon>
        <taxon>Phyllobacteriaceae</taxon>
        <taxon>Tianweitania</taxon>
    </lineage>
</organism>
<dbReference type="GO" id="GO:0003959">
    <property type="term" value="F:NADPH dehydrogenase activity"/>
    <property type="evidence" value="ECO:0007669"/>
    <property type="project" value="InterPro"/>
</dbReference>
<dbReference type="SUPFAM" id="SSF51395">
    <property type="entry name" value="FMN-linked oxidoreductases"/>
    <property type="match status" value="1"/>
</dbReference>
<evidence type="ECO:0000256" key="5">
    <source>
        <dbReference type="ARBA" id="ARBA00023002"/>
    </source>
</evidence>
<accession>A0A8J3GLJ3</accession>
<dbReference type="PANTHER" id="PTHR43303:SF4">
    <property type="entry name" value="NADPH DEHYDROGENASE C23G7.10C-RELATED"/>
    <property type="match status" value="1"/>
</dbReference>
<evidence type="ECO:0000313" key="8">
    <source>
        <dbReference type="Proteomes" id="UP000630142"/>
    </source>
</evidence>
<evidence type="ECO:0000313" key="7">
    <source>
        <dbReference type="EMBL" id="GHD18554.1"/>
    </source>
</evidence>
<comment type="caution">
    <text evidence="7">The sequence shown here is derived from an EMBL/GenBank/DDBJ whole genome shotgun (WGS) entry which is preliminary data.</text>
</comment>
<proteinExistence type="predicted"/>
<keyword evidence="4" id="KW-0521">NADP</keyword>
<keyword evidence="2" id="KW-0285">Flavoprotein</keyword>
<dbReference type="InterPro" id="IPR013785">
    <property type="entry name" value="Aldolase_TIM"/>
</dbReference>
<protein>
    <submittedName>
        <fullName evidence="7">Oxidoreductase</fullName>
    </submittedName>
</protein>
<dbReference type="Proteomes" id="UP000630142">
    <property type="component" value="Unassembled WGS sequence"/>
</dbReference>
<reference evidence="7" key="2">
    <citation type="submission" date="2020-09" db="EMBL/GenBank/DDBJ databases">
        <authorList>
            <person name="Sun Q."/>
            <person name="Kim S."/>
        </authorList>
    </citation>
    <scope>NUCLEOTIDE SEQUENCE</scope>
    <source>
        <strain evidence="7">KCTC 42249</strain>
    </source>
</reference>
<dbReference type="RefSeq" id="WP_189505069.1">
    <property type="nucleotide sequence ID" value="NZ_BMZQ01000002.1"/>
</dbReference>
<dbReference type="CDD" id="cd02932">
    <property type="entry name" value="OYE_YqiM_FMN"/>
    <property type="match status" value="1"/>
</dbReference>
<keyword evidence="8" id="KW-1185">Reference proteome</keyword>
<feature type="domain" description="NADH:flavin oxidoreductase/NADH oxidase N-terminal" evidence="6">
    <location>
        <begin position="3"/>
        <end position="342"/>
    </location>
</feature>
<gene>
    <name evidence="7" type="ORF">GCM10016234_29230</name>
</gene>
<dbReference type="PANTHER" id="PTHR43303">
    <property type="entry name" value="NADPH DEHYDROGENASE C23G7.10C-RELATED"/>
    <property type="match status" value="1"/>
</dbReference>
<reference evidence="7" key="1">
    <citation type="journal article" date="2014" name="Int. J. Syst. Evol. Microbiol.">
        <title>Complete genome sequence of Corynebacterium casei LMG S-19264T (=DSM 44701T), isolated from a smear-ripened cheese.</title>
        <authorList>
            <consortium name="US DOE Joint Genome Institute (JGI-PGF)"/>
            <person name="Walter F."/>
            <person name="Albersmeier A."/>
            <person name="Kalinowski J."/>
            <person name="Ruckert C."/>
        </authorList>
    </citation>
    <scope>NUCLEOTIDE SEQUENCE</scope>
    <source>
        <strain evidence="7">KCTC 42249</strain>
    </source>
</reference>
<evidence type="ECO:0000256" key="4">
    <source>
        <dbReference type="ARBA" id="ARBA00022857"/>
    </source>
</evidence>
<evidence type="ECO:0000256" key="2">
    <source>
        <dbReference type="ARBA" id="ARBA00022630"/>
    </source>
</evidence>
<keyword evidence="3" id="KW-0288">FMN</keyword>
<dbReference type="Pfam" id="PF00724">
    <property type="entry name" value="Oxidored_FMN"/>
    <property type="match status" value="1"/>
</dbReference>
<dbReference type="AlphaFoldDB" id="A0A8J3GLJ3"/>